<evidence type="ECO:0000313" key="4">
    <source>
        <dbReference type="EMBL" id="PHN06789.1"/>
    </source>
</evidence>
<dbReference type="Pfam" id="PF19420">
    <property type="entry name" value="DDAH_eukar"/>
    <property type="match status" value="1"/>
</dbReference>
<gene>
    <name evidence="4" type="ORF">CRP01_10900</name>
</gene>
<dbReference type="PANTHER" id="PTHR47271:SF2">
    <property type="entry name" value="ARGININE DEIMINASE"/>
    <property type="match status" value="1"/>
</dbReference>
<dbReference type="AlphaFoldDB" id="A0A2D0NF35"/>
<accession>A0A2D0NF35</accession>
<dbReference type="RefSeq" id="WP_099150045.1">
    <property type="nucleotide sequence ID" value="NZ_PDUD01000017.1"/>
</dbReference>
<dbReference type="PANTHER" id="PTHR47271">
    <property type="entry name" value="ARGININE DEIMINASE"/>
    <property type="match status" value="1"/>
</dbReference>
<evidence type="ECO:0000256" key="3">
    <source>
        <dbReference type="ARBA" id="ARBA00049429"/>
    </source>
</evidence>
<evidence type="ECO:0000256" key="2">
    <source>
        <dbReference type="ARBA" id="ARBA00012171"/>
    </source>
</evidence>
<organism evidence="4 5">
    <name type="scientific">Flavilitoribacter nigricans (strain ATCC 23147 / DSM 23189 / NBRC 102662 / NCIMB 1420 / SS-2)</name>
    <name type="common">Lewinella nigricans</name>
    <dbReference type="NCBI Taxonomy" id="1122177"/>
    <lineage>
        <taxon>Bacteria</taxon>
        <taxon>Pseudomonadati</taxon>
        <taxon>Bacteroidota</taxon>
        <taxon>Saprospiria</taxon>
        <taxon>Saprospirales</taxon>
        <taxon>Lewinellaceae</taxon>
        <taxon>Flavilitoribacter</taxon>
    </lineage>
</organism>
<dbReference type="Proteomes" id="UP000223913">
    <property type="component" value="Unassembled WGS sequence"/>
</dbReference>
<evidence type="ECO:0000313" key="5">
    <source>
        <dbReference type="Proteomes" id="UP000223913"/>
    </source>
</evidence>
<comment type="caution">
    <text evidence="4">The sequence shown here is derived from an EMBL/GenBank/DDBJ whole genome shotgun (WGS) entry which is preliminary data.</text>
</comment>
<dbReference type="GO" id="GO:0019546">
    <property type="term" value="P:L-arginine deiminase pathway"/>
    <property type="evidence" value="ECO:0007669"/>
    <property type="project" value="TreeGrafter"/>
</dbReference>
<comment type="pathway">
    <text evidence="1">Amino-acid degradation; L-arginine degradation via ADI pathway; carbamoyl phosphate from L-arginine: step 1/2.</text>
</comment>
<protein>
    <recommendedName>
        <fullName evidence="2">arginine deiminase</fullName>
        <ecNumber evidence="2">3.5.3.6</ecNumber>
    </recommendedName>
</protein>
<proteinExistence type="predicted"/>
<name>A0A2D0NF35_FLAN2</name>
<dbReference type="EMBL" id="PDUD01000017">
    <property type="protein sequence ID" value="PHN06789.1"/>
    <property type="molecule type" value="Genomic_DNA"/>
</dbReference>
<keyword evidence="5" id="KW-1185">Reference proteome</keyword>
<dbReference type="GO" id="GO:0016990">
    <property type="term" value="F:arginine deiminase activity"/>
    <property type="evidence" value="ECO:0007669"/>
    <property type="project" value="UniProtKB-EC"/>
</dbReference>
<evidence type="ECO:0000256" key="1">
    <source>
        <dbReference type="ARBA" id="ARBA00005213"/>
    </source>
</evidence>
<dbReference type="Gene3D" id="3.75.10.10">
    <property type="entry name" value="L-arginine/glycine Amidinotransferase, Chain A"/>
    <property type="match status" value="1"/>
</dbReference>
<comment type="catalytic activity">
    <reaction evidence="3">
        <text>L-arginine + H2O = L-citrulline + NH4(+)</text>
        <dbReference type="Rhea" id="RHEA:19597"/>
        <dbReference type="ChEBI" id="CHEBI:15377"/>
        <dbReference type="ChEBI" id="CHEBI:28938"/>
        <dbReference type="ChEBI" id="CHEBI:32682"/>
        <dbReference type="ChEBI" id="CHEBI:57743"/>
        <dbReference type="EC" id="3.5.3.6"/>
    </reaction>
</comment>
<reference evidence="4 5" key="1">
    <citation type="submission" date="2017-10" db="EMBL/GenBank/DDBJ databases">
        <title>The draft genome sequence of Lewinella nigricans NBRC 102662.</title>
        <authorList>
            <person name="Wang K."/>
        </authorList>
    </citation>
    <scope>NUCLEOTIDE SEQUENCE [LARGE SCALE GENOMIC DNA]</scope>
    <source>
        <strain evidence="4 5">NBRC 102662</strain>
    </source>
</reference>
<dbReference type="SUPFAM" id="SSF55909">
    <property type="entry name" value="Pentein"/>
    <property type="match status" value="1"/>
</dbReference>
<sequence length="293" mass="32143">MSSTRHSESGTLRSVLIKPVENAFLSPERIESEWAALNYLSPPDLERAQCEYAAFEAILRDTGAEIYQLPTDEGLTMDSVYCRDAAIATDAGMILCNMGKIARRHEPRALGDAFERLGIPVLGAIRSPGTLEGGDVAWLDAQTLAVGYTYRTNLEGIAQLEALLQPQGVQVLRVDLPHYRGPDDVFHLMSIFSPVAEDLAVVYSPLMPVAFREELIRRQVRLVEVPEGEFDSMGCNVLALAPRLCLMVEGNPLTQAELEKAGCRVITYRGEEISVKGGGGPTCLTRPIDRVRV</sequence>
<dbReference type="EC" id="3.5.3.6" evidence="2"/>
<dbReference type="OrthoDB" id="9807502at2"/>